<evidence type="ECO:0000313" key="1">
    <source>
        <dbReference type="EMBL" id="WVY91076.1"/>
    </source>
</evidence>
<reference evidence="1 2" key="1">
    <citation type="journal article" date="2023" name="Life. Sci Alliance">
        <title>Evolutionary insights into 3D genome organization and epigenetic landscape of Vigna mungo.</title>
        <authorList>
            <person name="Junaid A."/>
            <person name="Singh B."/>
            <person name="Bhatia S."/>
        </authorList>
    </citation>
    <scope>NUCLEOTIDE SEQUENCE [LARGE SCALE GENOMIC DNA]</scope>
    <source>
        <strain evidence="1">Urdbean</strain>
    </source>
</reference>
<name>A0AAQ3REL3_VIGMU</name>
<evidence type="ECO:0000313" key="2">
    <source>
        <dbReference type="Proteomes" id="UP001374535"/>
    </source>
</evidence>
<gene>
    <name evidence="1" type="ORF">V8G54_036590</name>
</gene>
<keyword evidence="2" id="KW-1185">Reference proteome</keyword>
<organism evidence="1 2">
    <name type="scientific">Vigna mungo</name>
    <name type="common">Black gram</name>
    <name type="synonym">Phaseolus mungo</name>
    <dbReference type="NCBI Taxonomy" id="3915"/>
    <lineage>
        <taxon>Eukaryota</taxon>
        <taxon>Viridiplantae</taxon>
        <taxon>Streptophyta</taxon>
        <taxon>Embryophyta</taxon>
        <taxon>Tracheophyta</taxon>
        <taxon>Spermatophyta</taxon>
        <taxon>Magnoliopsida</taxon>
        <taxon>eudicotyledons</taxon>
        <taxon>Gunneridae</taxon>
        <taxon>Pentapetalae</taxon>
        <taxon>rosids</taxon>
        <taxon>fabids</taxon>
        <taxon>Fabales</taxon>
        <taxon>Fabaceae</taxon>
        <taxon>Papilionoideae</taxon>
        <taxon>50 kb inversion clade</taxon>
        <taxon>NPAAA clade</taxon>
        <taxon>indigoferoid/millettioid clade</taxon>
        <taxon>Phaseoleae</taxon>
        <taxon>Vigna</taxon>
    </lineage>
</organism>
<protein>
    <submittedName>
        <fullName evidence="1">Uncharacterized protein</fullName>
    </submittedName>
</protein>
<dbReference type="Proteomes" id="UP001374535">
    <property type="component" value="Chromosome 11"/>
</dbReference>
<accession>A0AAQ3REL3</accession>
<dbReference type="AlphaFoldDB" id="A0AAQ3REL3"/>
<dbReference type="EMBL" id="CP144690">
    <property type="protein sequence ID" value="WVY91076.1"/>
    <property type="molecule type" value="Genomic_DNA"/>
</dbReference>
<proteinExistence type="predicted"/>
<sequence length="172" mass="18045">MKKKFENLCRFVGGERALCGLFAVATGLELGEVPVVVALHFEVKDLGVTRGSGGNKARVEELEDSVADVGEFALDLGSVVADDGDVVLVASALLLLLDGGDDAPGGTSGADDVLVSDGEEVALLDREFLVLGGGRDLLHELHHLLVALGLLRQLGHVHELFAWRRSAGHCGI</sequence>